<reference evidence="3 4" key="1">
    <citation type="submission" date="2016-02" db="EMBL/GenBank/DDBJ databases">
        <title>Genome sequence of Tissierella creatinophila DSM 6911.</title>
        <authorList>
            <person name="Poehlein A."/>
            <person name="Daniel R."/>
        </authorList>
    </citation>
    <scope>NUCLEOTIDE SEQUENCE [LARGE SCALE GENOMIC DNA]</scope>
    <source>
        <strain evidence="3 4">DSM 6911</strain>
    </source>
</reference>
<dbReference type="InterPro" id="IPR027396">
    <property type="entry name" value="DsrEFH-like"/>
</dbReference>
<evidence type="ECO:0000313" key="3">
    <source>
        <dbReference type="EMBL" id="OLS03411.1"/>
    </source>
</evidence>
<accession>A0A1U7M805</accession>
<dbReference type="RefSeq" id="WP_075724837.1">
    <property type="nucleotide sequence ID" value="NZ_LTDM01000007.1"/>
</dbReference>
<gene>
    <name evidence="3" type="ORF">TICRE_05230</name>
</gene>
<dbReference type="PROSITE" id="PS01148">
    <property type="entry name" value="UPF0033"/>
    <property type="match status" value="1"/>
</dbReference>
<evidence type="ECO:0000313" key="4">
    <source>
        <dbReference type="Proteomes" id="UP000186112"/>
    </source>
</evidence>
<keyword evidence="4" id="KW-1185">Reference proteome</keyword>
<dbReference type="Pfam" id="PF01206">
    <property type="entry name" value="TusA"/>
    <property type="match status" value="1"/>
</dbReference>
<dbReference type="EMBL" id="LTDM01000007">
    <property type="protein sequence ID" value="OLS03411.1"/>
    <property type="molecule type" value="Genomic_DNA"/>
</dbReference>
<dbReference type="InterPro" id="IPR001455">
    <property type="entry name" value="TusA-like"/>
</dbReference>
<comment type="similarity">
    <text evidence="1">Belongs to the sulfur carrier protein TusA family.</text>
</comment>
<dbReference type="InterPro" id="IPR019870">
    <property type="entry name" value="Se_metab_YedF"/>
</dbReference>
<dbReference type="SUPFAM" id="SSF75169">
    <property type="entry name" value="DsrEFH-like"/>
    <property type="match status" value="1"/>
</dbReference>
<dbReference type="PANTHER" id="PTHR33279">
    <property type="entry name" value="SULFUR CARRIER PROTEIN YEDF-RELATED"/>
    <property type="match status" value="1"/>
</dbReference>
<dbReference type="OrthoDB" id="9801500at2"/>
<name>A0A1U7M805_TISCR</name>
<organism evidence="3 4">
    <name type="scientific">Tissierella creatinophila DSM 6911</name>
    <dbReference type="NCBI Taxonomy" id="1123403"/>
    <lineage>
        <taxon>Bacteria</taxon>
        <taxon>Bacillati</taxon>
        <taxon>Bacillota</taxon>
        <taxon>Tissierellia</taxon>
        <taxon>Tissierellales</taxon>
        <taxon>Tissierellaceae</taxon>
        <taxon>Tissierella</taxon>
    </lineage>
</organism>
<sequence length="196" mass="21819">MNKEIDARAMDCPRPVIMTKKELDNLKEGSITTIVDNDVARENVSKLVASMGYNFNVEEKDGDFYININKDGEMVEEVKEDKKLKNMTIGISSDTMGSGDDTLGKILMKSFIYTVSETEPYPSTIVFYNGGVRLTVEGSEVIDELIALEGKGVEIISCGTCLDFLELKERLKVGSISNMYTIYEKLKDKDSNLIIG</sequence>
<comment type="caution">
    <text evidence="3">The sequence shown here is derived from an EMBL/GenBank/DDBJ whole genome shotgun (WGS) entry which is preliminary data.</text>
</comment>
<protein>
    <submittedName>
        <fullName evidence="3">SirA-like protein</fullName>
    </submittedName>
</protein>
<dbReference type="NCBIfam" id="TIGR03527">
    <property type="entry name" value="selenium_YedF"/>
    <property type="match status" value="1"/>
</dbReference>
<dbReference type="Proteomes" id="UP000186112">
    <property type="component" value="Unassembled WGS sequence"/>
</dbReference>
<evidence type="ECO:0000259" key="2">
    <source>
        <dbReference type="PROSITE" id="PS01148"/>
    </source>
</evidence>
<dbReference type="Gene3D" id="3.30.110.40">
    <property type="entry name" value="TusA-like domain"/>
    <property type="match status" value="1"/>
</dbReference>
<dbReference type="AlphaFoldDB" id="A0A1U7M805"/>
<dbReference type="InterPro" id="IPR036868">
    <property type="entry name" value="TusA-like_sf"/>
</dbReference>
<feature type="domain" description="UPF0033" evidence="2">
    <location>
        <begin position="5"/>
        <end position="29"/>
    </location>
</feature>
<evidence type="ECO:0000256" key="1">
    <source>
        <dbReference type="ARBA" id="ARBA00008984"/>
    </source>
</evidence>
<proteinExistence type="inferred from homology"/>
<dbReference type="PANTHER" id="PTHR33279:SF6">
    <property type="entry name" value="SULFUR CARRIER PROTEIN YEDF-RELATED"/>
    <property type="match status" value="1"/>
</dbReference>
<dbReference type="SUPFAM" id="SSF64307">
    <property type="entry name" value="SirA-like"/>
    <property type="match status" value="1"/>
</dbReference>
<dbReference type="CDD" id="cd03421">
    <property type="entry name" value="SirA_like_N"/>
    <property type="match status" value="1"/>
</dbReference>